<keyword evidence="2" id="KW-1185">Reference proteome</keyword>
<protein>
    <submittedName>
        <fullName evidence="1">Uncharacterized protein</fullName>
    </submittedName>
</protein>
<reference evidence="1" key="2">
    <citation type="journal article" date="2023" name="Microbiol Resour">
        <title>Decontamination and Annotation of the Draft Genome Sequence of the Oomycete Lagenidium giganteum ARSEF 373.</title>
        <authorList>
            <person name="Morgan W.R."/>
            <person name="Tartar A."/>
        </authorList>
    </citation>
    <scope>NUCLEOTIDE SEQUENCE</scope>
    <source>
        <strain evidence="1">ARSEF 373</strain>
    </source>
</reference>
<dbReference type="EMBL" id="DAKRPA010000304">
    <property type="protein sequence ID" value="DAZ93614.1"/>
    <property type="molecule type" value="Genomic_DNA"/>
</dbReference>
<evidence type="ECO:0000313" key="1">
    <source>
        <dbReference type="EMBL" id="DAZ93614.1"/>
    </source>
</evidence>
<name>A0AAV2YLP3_9STRA</name>
<proteinExistence type="predicted"/>
<gene>
    <name evidence="1" type="ORF">N0F65_003664</name>
</gene>
<comment type="caution">
    <text evidence="1">The sequence shown here is derived from an EMBL/GenBank/DDBJ whole genome shotgun (WGS) entry which is preliminary data.</text>
</comment>
<accession>A0AAV2YLP3</accession>
<feature type="non-terminal residue" evidence="1">
    <location>
        <position position="130"/>
    </location>
</feature>
<dbReference type="Proteomes" id="UP001146120">
    <property type="component" value="Unassembled WGS sequence"/>
</dbReference>
<sequence length="130" mass="15052">MRVTMRSGCREPVRHDEQWRMRKGRTIRSGCLEHVRLGAHTWMISWPDTESSKRLESAGTVGQYMPRNRFQHICQNLYFSDNLDDRAKTDQVYCGVKQHLAESGIDDKSGPAAGLRHIAKVLPSPRKHWH</sequence>
<reference evidence="1" key="1">
    <citation type="submission" date="2022-11" db="EMBL/GenBank/DDBJ databases">
        <authorList>
            <person name="Morgan W.R."/>
            <person name="Tartar A."/>
        </authorList>
    </citation>
    <scope>NUCLEOTIDE SEQUENCE</scope>
    <source>
        <strain evidence="1">ARSEF 373</strain>
    </source>
</reference>
<evidence type="ECO:0000313" key="2">
    <source>
        <dbReference type="Proteomes" id="UP001146120"/>
    </source>
</evidence>
<dbReference type="AlphaFoldDB" id="A0AAV2YLP3"/>
<organism evidence="1 2">
    <name type="scientific">Lagenidium giganteum</name>
    <dbReference type="NCBI Taxonomy" id="4803"/>
    <lineage>
        <taxon>Eukaryota</taxon>
        <taxon>Sar</taxon>
        <taxon>Stramenopiles</taxon>
        <taxon>Oomycota</taxon>
        <taxon>Peronosporomycetes</taxon>
        <taxon>Pythiales</taxon>
        <taxon>Pythiaceae</taxon>
    </lineage>
</organism>